<dbReference type="PANTHER" id="PTHR30055:SF234">
    <property type="entry name" value="HTH-TYPE TRANSCRIPTIONAL REGULATOR BETI"/>
    <property type="match status" value="1"/>
</dbReference>
<evidence type="ECO:0000259" key="5">
    <source>
        <dbReference type="PROSITE" id="PS50977"/>
    </source>
</evidence>
<dbReference type="InterPro" id="IPR036271">
    <property type="entry name" value="Tet_transcr_reg_TetR-rel_C_sf"/>
</dbReference>
<dbReference type="Proteomes" id="UP001501295">
    <property type="component" value="Unassembled WGS sequence"/>
</dbReference>
<gene>
    <name evidence="6" type="ORF">GCM10025780_33740</name>
</gene>
<dbReference type="PROSITE" id="PS50977">
    <property type="entry name" value="HTH_TETR_2"/>
    <property type="match status" value="1"/>
</dbReference>
<dbReference type="Gene3D" id="1.10.357.10">
    <property type="entry name" value="Tetracycline Repressor, domain 2"/>
    <property type="match status" value="1"/>
</dbReference>
<protein>
    <recommendedName>
        <fullName evidence="5">HTH tetR-type domain-containing protein</fullName>
    </recommendedName>
</protein>
<dbReference type="EMBL" id="BAABLM010000010">
    <property type="protein sequence ID" value="GAA4684798.1"/>
    <property type="molecule type" value="Genomic_DNA"/>
</dbReference>
<feature type="DNA-binding region" description="H-T-H motif" evidence="4">
    <location>
        <begin position="37"/>
        <end position="56"/>
    </location>
</feature>
<dbReference type="PANTHER" id="PTHR30055">
    <property type="entry name" value="HTH-TYPE TRANSCRIPTIONAL REGULATOR RUTR"/>
    <property type="match status" value="1"/>
</dbReference>
<evidence type="ECO:0000313" key="7">
    <source>
        <dbReference type="Proteomes" id="UP001501295"/>
    </source>
</evidence>
<dbReference type="InterPro" id="IPR001647">
    <property type="entry name" value="HTH_TetR"/>
</dbReference>
<proteinExistence type="predicted"/>
<organism evidence="6 7">
    <name type="scientific">Frondihabitans cladoniiphilus</name>
    <dbReference type="NCBI Taxonomy" id="715785"/>
    <lineage>
        <taxon>Bacteria</taxon>
        <taxon>Bacillati</taxon>
        <taxon>Actinomycetota</taxon>
        <taxon>Actinomycetes</taxon>
        <taxon>Micrococcales</taxon>
        <taxon>Microbacteriaceae</taxon>
        <taxon>Frondihabitans</taxon>
    </lineage>
</organism>
<keyword evidence="2 4" id="KW-0238">DNA-binding</keyword>
<evidence type="ECO:0000256" key="1">
    <source>
        <dbReference type="ARBA" id="ARBA00023015"/>
    </source>
</evidence>
<dbReference type="InterPro" id="IPR050109">
    <property type="entry name" value="HTH-type_TetR-like_transc_reg"/>
</dbReference>
<keyword evidence="1" id="KW-0805">Transcription regulation</keyword>
<accession>A0ABP8WBU6</accession>
<keyword evidence="7" id="KW-1185">Reference proteome</keyword>
<dbReference type="SUPFAM" id="SSF46689">
    <property type="entry name" value="Homeodomain-like"/>
    <property type="match status" value="1"/>
</dbReference>
<dbReference type="SUPFAM" id="SSF48498">
    <property type="entry name" value="Tetracyclin repressor-like, C-terminal domain"/>
    <property type="match status" value="1"/>
</dbReference>
<feature type="domain" description="HTH tetR-type" evidence="5">
    <location>
        <begin position="14"/>
        <end position="74"/>
    </location>
</feature>
<keyword evidence="3" id="KW-0804">Transcription</keyword>
<sequence>MTTQAHESSTAAEVSSRERLLSSVADLILERGVGELSLSEVARFIGSNNRMLLYYFGSKEQLLNAACLVAFARFPHVEGMIDRLQRGPGTPRQRLEAAWRDIAHPDNRPFLALFFESFGIALHHPNRNRSFFEHIAASWVPEVQTVLVEAGIPSADAHLVATQIIATWRGLQFSLLLGTPREVLDAAYDAMIVSVLPAA</sequence>
<dbReference type="Pfam" id="PF00440">
    <property type="entry name" value="TetR_N"/>
    <property type="match status" value="1"/>
</dbReference>
<reference evidence="7" key="1">
    <citation type="journal article" date="2019" name="Int. J. Syst. Evol. Microbiol.">
        <title>The Global Catalogue of Microorganisms (GCM) 10K type strain sequencing project: providing services to taxonomists for standard genome sequencing and annotation.</title>
        <authorList>
            <consortium name="The Broad Institute Genomics Platform"/>
            <consortium name="The Broad Institute Genome Sequencing Center for Infectious Disease"/>
            <person name="Wu L."/>
            <person name="Ma J."/>
        </authorList>
    </citation>
    <scope>NUCLEOTIDE SEQUENCE [LARGE SCALE GENOMIC DNA]</scope>
    <source>
        <strain evidence="7">JCM 18956</strain>
    </source>
</reference>
<comment type="caution">
    <text evidence="6">The sequence shown here is derived from an EMBL/GenBank/DDBJ whole genome shotgun (WGS) entry which is preliminary data.</text>
</comment>
<evidence type="ECO:0000256" key="4">
    <source>
        <dbReference type="PROSITE-ProRule" id="PRU00335"/>
    </source>
</evidence>
<evidence type="ECO:0000256" key="2">
    <source>
        <dbReference type="ARBA" id="ARBA00023125"/>
    </source>
</evidence>
<dbReference type="RefSeq" id="WP_345377098.1">
    <property type="nucleotide sequence ID" value="NZ_BAABLM010000010.1"/>
</dbReference>
<evidence type="ECO:0000313" key="6">
    <source>
        <dbReference type="EMBL" id="GAA4684798.1"/>
    </source>
</evidence>
<name>A0ABP8WBU6_9MICO</name>
<evidence type="ECO:0000256" key="3">
    <source>
        <dbReference type="ARBA" id="ARBA00023163"/>
    </source>
</evidence>
<dbReference type="InterPro" id="IPR009057">
    <property type="entry name" value="Homeodomain-like_sf"/>
</dbReference>